<evidence type="ECO:0000259" key="5">
    <source>
        <dbReference type="PROSITE" id="PS51194"/>
    </source>
</evidence>
<evidence type="ECO:0000256" key="1">
    <source>
        <dbReference type="ARBA" id="ARBA00022741"/>
    </source>
</evidence>
<dbReference type="GO" id="GO:0016787">
    <property type="term" value="F:hydrolase activity"/>
    <property type="evidence" value="ECO:0007669"/>
    <property type="project" value="UniProtKB-KW"/>
</dbReference>
<accession>A0AA39W0P3</accession>
<dbReference type="Gene3D" id="3.40.50.300">
    <property type="entry name" value="P-loop containing nucleotide triphosphate hydrolases"/>
    <property type="match status" value="1"/>
</dbReference>
<dbReference type="InterPro" id="IPR001650">
    <property type="entry name" value="Helicase_C-like"/>
</dbReference>
<sequence>MDQDARKIDVARFRSRKTMQLIVTDVAARGIDIPLLDNVINCDFPPKPKIFVHRVGRVARASRTGTAFSFVTSDDMPYVLDLNLFLSKPIWAAPTEEKVLQYMDGVMSKIDDTVANGETVCGGFPQTVLDLVSNCIQETIDSSGELIALQKACTNAFRLYSKTKPLPSKESIKRVKGLPHEELHPILKNVLEGGELMALAFSERLKTFS</sequence>
<keyword evidence="1" id="KW-0547">Nucleotide-binding</keyword>
<dbReference type="Proteomes" id="UP001168877">
    <property type="component" value="Unassembled WGS sequence"/>
</dbReference>
<feature type="domain" description="Helicase C-terminal" evidence="5">
    <location>
        <begin position="1"/>
        <end position="101"/>
    </location>
</feature>
<keyword evidence="7" id="KW-1185">Reference proteome</keyword>
<dbReference type="Pfam" id="PF00271">
    <property type="entry name" value="Helicase_C"/>
    <property type="match status" value="1"/>
</dbReference>
<dbReference type="AlphaFoldDB" id="A0AA39W0P3"/>
<dbReference type="EMBL" id="JAUESC010000003">
    <property type="protein sequence ID" value="KAK0599125.1"/>
    <property type="molecule type" value="Genomic_DNA"/>
</dbReference>
<keyword evidence="4" id="KW-0067">ATP-binding</keyword>
<keyword evidence="2" id="KW-0378">Hydrolase</keyword>
<dbReference type="PANTHER" id="PTHR47959:SF8">
    <property type="entry name" value="RNA HELICASE"/>
    <property type="match status" value="1"/>
</dbReference>
<comment type="caution">
    <text evidence="6">The sequence shown here is derived from an EMBL/GenBank/DDBJ whole genome shotgun (WGS) entry which is preliminary data.</text>
</comment>
<proteinExistence type="predicted"/>
<keyword evidence="3" id="KW-0347">Helicase</keyword>
<dbReference type="GO" id="GO:0005524">
    <property type="term" value="F:ATP binding"/>
    <property type="evidence" value="ECO:0007669"/>
    <property type="project" value="UniProtKB-KW"/>
</dbReference>
<dbReference type="PROSITE" id="PS51194">
    <property type="entry name" value="HELICASE_CTER"/>
    <property type="match status" value="1"/>
</dbReference>
<organism evidence="6 7">
    <name type="scientific">Acer saccharum</name>
    <name type="common">Sugar maple</name>
    <dbReference type="NCBI Taxonomy" id="4024"/>
    <lineage>
        <taxon>Eukaryota</taxon>
        <taxon>Viridiplantae</taxon>
        <taxon>Streptophyta</taxon>
        <taxon>Embryophyta</taxon>
        <taxon>Tracheophyta</taxon>
        <taxon>Spermatophyta</taxon>
        <taxon>Magnoliopsida</taxon>
        <taxon>eudicotyledons</taxon>
        <taxon>Gunneridae</taxon>
        <taxon>Pentapetalae</taxon>
        <taxon>rosids</taxon>
        <taxon>malvids</taxon>
        <taxon>Sapindales</taxon>
        <taxon>Sapindaceae</taxon>
        <taxon>Hippocastanoideae</taxon>
        <taxon>Acereae</taxon>
        <taxon>Acer</taxon>
    </lineage>
</organism>
<evidence type="ECO:0000256" key="4">
    <source>
        <dbReference type="ARBA" id="ARBA00022840"/>
    </source>
</evidence>
<dbReference type="CDD" id="cd18787">
    <property type="entry name" value="SF2_C_DEAD"/>
    <property type="match status" value="1"/>
</dbReference>
<dbReference type="SUPFAM" id="SSF52540">
    <property type="entry name" value="P-loop containing nucleoside triphosphate hydrolases"/>
    <property type="match status" value="1"/>
</dbReference>
<dbReference type="InterPro" id="IPR027417">
    <property type="entry name" value="P-loop_NTPase"/>
</dbReference>
<dbReference type="GO" id="GO:0005829">
    <property type="term" value="C:cytosol"/>
    <property type="evidence" value="ECO:0007669"/>
    <property type="project" value="TreeGrafter"/>
</dbReference>
<dbReference type="SMART" id="SM00490">
    <property type="entry name" value="HELICc"/>
    <property type="match status" value="1"/>
</dbReference>
<evidence type="ECO:0000313" key="7">
    <source>
        <dbReference type="Proteomes" id="UP001168877"/>
    </source>
</evidence>
<evidence type="ECO:0000256" key="3">
    <source>
        <dbReference type="ARBA" id="ARBA00022806"/>
    </source>
</evidence>
<protein>
    <recommendedName>
        <fullName evidence="5">Helicase C-terminal domain-containing protein</fullName>
    </recommendedName>
</protein>
<name>A0AA39W0P3_ACESA</name>
<gene>
    <name evidence="6" type="ORF">LWI29_002619</name>
</gene>
<reference evidence="6" key="1">
    <citation type="journal article" date="2022" name="Plant J.">
        <title>Strategies of tolerance reflected in two North American maple genomes.</title>
        <authorList>
            <person name="McEvoy S.L."/>
            <person name="Sezen U.U."/>
            <person name="Trouern-Trend A."/>
            <person name="McMahon S.M."/>
            <person name="Schaberg P.G."/>
            <person name="Yang J."/>
            <person name="Wegrzyn J.L."/>
            <person name="Swenson N.G."/>
        </authorList>
    </citation>
    <scope>NUCLEOTIDE SEQUENCE</scope>
    <source>
        <strain evidence="6">NS2018</strain>
    </source>
</reference>
<dbReference type="GO" id="GO:0003724">
    <property type="term" value="F:RNA helicase activity"/>
    <property type="evidence" value="ECO:0007669"/>
    <property type="project" value="TreeGrafter"/>
</dbReference>
<dbReference type="PANTHER" id="PTHR47959">
    <property type="entry name" value="ATP-DEPENDENT RNA HELICASE RHLE-RELATED"/>
    <property type="match status" value="1"/>
</dbReference>
<reference evidence="6" key="2">
    <citation type="submission" date="2023-06" db="EMBL/GenBank/DDBJ databases">
        <authorList>
            <person name="Swenson N.G."/>
            <person name="Wegrzyn J.L."/>
            <person name="Mcevoy S.L."/>
        </authorList>
    </citation>
    <scope>NUCLEOTIDE SEQUENCE</scope>
    <source>
        <strain evidence="6">NS2018</strain>
        <tissue evidence="6">Leaf</tissue>
    </source>
</reference>
<evidence type="ECO:0000313" key="6">
    <source>
        <dbReference type="EMBL" id="KAK0599125.1"/>
    </source>
</evidence>
<dbReference type="InterPro" id="IPR050079">
    <property type="entry name" value="DEAD_box_RNA_helicase"/>
</dbReference>
<evidence type="ECO:0000256" key="2">
    <source>
        <dbReference type="ARBA" id="ARBA00022801"/>
    </source>
</evidence>